<keyword evidence="2" id="KW-1185">Reference proteome</keyword>
<gene>
    <name evidence="1" type="ORF">NLI96_g3617</name>
</gene>
<accession>A0AAD5V8J1</accession>
<organism evidence="1 2">
    <name type="scientific">Meripilus lineatus</name>
    <dbReference type="NCBI Taxonomy" id="2056292"/>
    <lineage>
        <taxon>Eukaryota</taxon>
        <taxon>Fungi</taxon>
        <taxon>Dikarya</taxon>
        <taxon>Basidiomycota</taxon>
        <taxon>Agaricomycotina</taxon>
        <taxon>Agaricomycetes</taxon>
        <taxon>Polyporales</taxon>
        <taxon>Meripilaceae</taxon>
        <taxon>Meripilus</taxon>
    </lineage>
</organism>
<comment type="caution">
    <text evidence="1">The sequence shown here is derived from an EMBL/GenBank/DDBJ whole genome shotgun (WGS) entry which is preliminary data.</text>
</comment>
<protein>
    <submittedName>
        <fullName evidence="1">Uncharacterized protein</fullName>
    </submittedName>
</protein>
<reference evidence="1" key="1">
    <citation type="submission" date="2022-07" db="EMBL/GenBank/DDBJ databases">
        <title>Genome Sequence of Physisporinus lineatus.</title>
        <authorList>
            <person name="Buettner E."/>
        </authorList>
    </citation>
    <scope>NUCLEOTIDE SEQUENCE</scope>
    <source>
        <strain evidence="1">VT162</strain>
    </source>
</reference>
<dbReference type="EMBL" id="JANAWD010000095">
    <property type="protein sequence ID" value="KAJ3487319.1"/>
    <property type="molecule type" value="Genomic_DNA"/>
</dbReference>
<dbReference type="Proteomes" id="UP001212997">
    <property type="component" value="Unassembled WGS sequence"/>
</dbReference>
<name>A0AAD5V8J1_9APHY</name>
<proteinExistence type="predicted"/>
<evidence type="ECO:0000313" key="2">
    <source>
        <dbReference type="Proteomes" id="UP001212997"/>
    </source>
</evidence>
<sequence>MRMLDGSAAKLEEITAHLMYTSSGHVSEPRPQASGFERARNLELLSCAGSQVKMSRLCERVWNTSVENPPLADMTTRSMKARGPNQESAIVLESLSRREKLEAPHCPETLGLVRRLKGAEGAMCGPL</sequence>
<dbReference type="AlphaFoldDB" id="A0AAD5V8J1"/>
<evidence type="ECO:0000313" key="1">
    <source>
        <dbReference type="EMBL" id="KAJ3487319.1"/>
    </source>
</evidence>